<accession>A0A9D7IE19</accession>
<name>A0A9D7IE19_9RHOO</name>
<proteinExistence type="predicted"/>
<reference evidence="1" key="1">
    <citation type="submission" date="2020-10" db="EMBL/GenBank/DDBJ databases">
        <title>Connecting structure to function with the recovery of over 1000 high-quality activated sludge metagenome-assembled genomes encoding full-length rRNA genes using long-read sequencing.</title>
        <authorList>
            <person name="Singleton C.M."/>
            <person name="Petriglieri F."/>
            <person name="Kristensen J.M."/>
            <person name="Kirkegaard R.H."/>
            <person name="Michaelsen T.Y."/>
            <person name="Andersen M.H."/>
            <person name="Karst S.M."/>
            <person name="Dueholm M.S."/>
            <person name="Nielsen P.H."/>
            <person name="Albertsen M."/>
        </authorList>
    </citation>
    <scope>NUCLEOTIDE SEQUENCE</scope>
    <source>
        <strain evidence="1">EsbW_18-Q3-R4-48_MAXAC.044</strain>
    </source>
</reference>
<protein>
    <submittedName>
        <fullName evidence="1">Uncharacterized protein</fullName>
    </submittedName>
</protein>
<evidence type="ECO:0000313" key="2">
    <source>
        <dbReference type="Proteomes" id="UP000886602"/>
    </source>
</evidence>
<organism evidence="1 2">
    <name type="scientific">Candidatus Propionivibrio dominans</name>
    <dbReference type="NCBI Taxonomy" id="2954373"/>
    <lineage>
        <taxon>Bacteria</taxon>
        <taxon>Pseudomonadati</taxon>
        <taxon>Pseudomonadota</taxon>
        <taxon>Betaproteobacteria</taxon>
        <taxon>Rhodocyclales</taxon>
        <taxon>Rhodocyclaceae</taxon>
        <taxon>Propionivibrio</taxon>
    </lineage>
</organism>
<sequence length="72" mass="7525">MKFPATTMGLEAIKHFLTSYSNHVRLAVAGVAALSLALALGNVPGRETFIVSSNSSIADQAAALAHYAEHTL</sequence>
<gene>
    <name evidence="1" type="ORF">IPJ48_17435</name>
</gene>
<dbReference type="Proteomes" id="UP000886602">
    <property type="component" value="Unassembled WGS sequence"/>
</dbReference>
<dbReference type="EMBL" id="JADJNC010000044">
    <property type="protein sequence ID" value="MBK7424715.1"/>
    <property type="molecule type" value="Genomic_DNA"/>
</dbReference>
<comment type="caution">
    <text evidence="1">The sequence shown here is derived from an EMBL/GenBank/DDBJ whole genome shotgun (WGS) entry which is preliminary data.</text>
</comment>
<evidence type="ECO:0000313" key="1">
    <source>
        <dbReference type="EMBL" id="MBK7424715.1"/>
    </source>
</evidence>
<dbReference type="AlphaFoldDB" id="A0A9D7IE19"/>